<dbReference type="NCBIfam" id="TIGR02594">
    <property type="entry name" value="TIGR02594 family protein"/>
    <property type="match status" value="1"/>
</dbReference>
<dbReference type="InterPro" id="IPR013423">
    <property type="entry name" value="CHP02594"/>
</dbReference>
<protein>
    <submittedName>
        <fullName evidence="3">Tail associated lysozyme</fullName>
    </submittedName>
</protein>
<evidence type="ECO:0000313" key="3">
    <source>
        <dbReference type="EMBL" id="DAD83093.1"/>
    </source>
</evidence>
<dbReference type="EMBL" id="BK014928">
    <property type="protein sequence ID" value="DAD83093.1"/>
    <property type="molecule type" value="Genomic_DNA"/>
</dbReference>
<accession>A0A8S5ML70</accession>
<dbReference type="InterPro" id="IPR038765">
    <property type="entry name" value="Papain-like_cys_pep_sf"/>
</dbReference>
<reference evidence="3" key="1">
    <citation type="journal article" date="2021" name="Proc. Natl. Acad. Sci. U.S.A.">
        <title>A Catalog of Tens of Thousands of Viruses from Human Metagenomes Reveals Hidden Associations with Chronic Diseases.</title>
        <authorList>
            <person name="Tisza M.J."/>
            <person name="Buck C.B."/>
        </authorList>
    </citation>
    <scope>NUCLEOTIDE SEQUENCE</scope>
    <source>
        <strain evidence="3">Ctlpi2</strain>
    </source>
</reference>
<sequence length="186" mass="20255">MLMTRKTTMKNELKWMEIARNYIGLEEAPGAANNPEVVRLFKVAFEATGQEDKATQDIWRQDATPWCGIFVAAVLAEAGLAHRIPKSFPMARSWEKAGSRLARPAYGGIVVFTRQGGGHVGFVAGCDKQGNLMVLGGNQGDKVCIKPFSLGRVTAYRWVGVTDSPAPERFNLPVLTSDGKLSTNEA</sequence>
<dbReference type="Pfam" id="PF05257">
    <property type="entry name" value="CHAP"/>
    <property type="match status" value="1"/>
</dbReference>
<feature type="domain" description="Peptidase C51" evidence="2">
    <location>
        <begin position="61"/>
        <end position="138"/>
    </location>
</feature>
<dbReference type="InterPro" id="IPR007921">
    <property type="entry name" value="CHAP_dom"/>
</dbReference>
<dbReference type="SUPFAM" id="SSF54001">
    <property type="entry name" value="Cysteine proteinases"/>
    <property type="match status" value="1"/>
</dbReference>
<dbReference type="GO" id="GO:0001897">
    <property type="term" value="P:symbiont-mediated cytolysis of host cell"/>
    <property type="evidence" value="ECO:0007669"/>
    <property type="project" value="UniProtKB-ARBA"/>
</dbReference>
<organism evidence="3">
    <name type="scientific">Podoviridae sp. ctlpi2</name>
    <dbReference type="NCBI Taxonomy" id="2826574"/>
    <lineage>
        <taxon>Viruses</taxon>
        <taxon>Duplodnaviria</taxon>
        <taxon>Heunggongvirae</taxon>
        <taxon>Uroviricota</taxon>
        <taxon>Caudoviricetes</taxon>
    </lineage>
</organism>
<name>A0A8S5ML70_9CAUD</name>
<evidence type="ECO:0000259" key="2">
    <source>
        <dbReference type="Pfam" id="PF05257"/>
    </source>
</evidence>
<proteinExistence type="predicted"/>
<evidence type="ECO:0000256" key="1">
    <source>
        <dbReference type="ARBA" id="ARBA00022529"/>
    </source>
</evidence>
<keyword evidence="1" id="KW-0929">Antimicrobial</keyword>